<keyword evidence="2 4" id="KW-0697">Rotamase</keyword>
<keyword evidence="9" id="KW-1185">Reference proteome</keyword>
<feature type="domain" description="PPIase cyclophilin-type" evidence="7">
    <location>
        <begin position="26"/>
        <end position="185"/>
    </location>
</feature>
<dbReference type="PIRSF" id="PIRSF001467">
    <property type="entry name" value="Peptidylpro_ismrse"/>
    <property type="match status" value="1"/>
</dbReference>
<dbReference type="EC" id="5.2.1.8" evidence="4"/>
<evidence type="ECO:0000256" key="6">
    <source>
        <dbReference type="SAM" id="SignalP"/>
    </source>
</evidence>
<evidence type="ECO:0000256" key="2">
    <source>
        <dbReference type="ARBA" id="ARBA00023110"/>
    </source>
</evidence>
<dbReference type="PROSITE" id="PS00170">
    <property type="entry name" value="CSA_PPIASE_1"/>
    <property type="match status" value="1"/>
</dbReference>
<reference evidence="8 9" key="1">
    <citation type="submission" date="2021-04" db="EMBL/GenBank/DDBJ databases">
        <authorList>
            <person name="Bliznina A."/>
        </authorList>
    </citation>
    <scope>NUCLEOTIDE SEQUENCE [LARGE SCALE GENOMIC DNA]</scope>
</reference>
<dbReference type="Gene3D" id="2.40.100.10">
    <property type="entry name" value="Cyclophilin-like"/>
    <property type="match status" value="1"/>
</dbReference>
<protein>
    <recommendedName>
        <fullName evidence="4">Peptidyl-prolyl cis-trans isomerase</fullName>
        <shortName evidence="4">PPIase</shortName>
        <ecNumber evidence="4">5.2.1.8</ecNumber>
    </recommendedName>
</protein>
<evidence type="ECO:0000256" key="1">
    <source>
        <dbReference type="ARBA" id="ARBA00000971"/>
    </source>
</evidence>
<name>A0ABN7RVE4_OIKDI</name>
<proteinExistence type="inferred from homology"/>
<evidence type="ECO:0000256" key="4">
    <source>
        <dbReference type="RuleBase" id="RU363019"/>
    </source>
</evidence>
<evidence type="ECO:0000256" key="5">
    <source>
        <dbReference type="SAM" id="MobiDB-lite"/>
    </source>
</evidence>
<comment type="similarity">
    <text evidence="4">Belongs to the cyclophilin-type PPIase family.</text>
</comment>
<keyword evidence="3 4" id="KW-0413">Isomerase</keyword>
<gene>
    <name evidence="8" type="ORF">OKIOD_LOCUS2761</name>
</gene>
<dbReference type="SUPFAM" id="SSF50891">
    <property type="entry name" value="Cyclophilin-like"/>
    <property type="match status" value="1"/>
</dbReference>
<feature type="compositionally biased region" description="Basic and acidic residues" evidence="5">
    <location>
        <begin position="169"/>
        <end position="192"/>
    </location>
</feature>
<dbReference type="InterPro" id="IPR020892">
    <property type="entry name" value="Cyclophilin-type_PPIase_CS"/>
</dbReference>
<feature type="signal peptide" evidence="6">
    <location>
        <begin position="1"/>
        <end position="15"/>
    </location>
</feature>
<sequence length="199" mass="21426">MKFLKSLFLAGLASANQSFRVTKEAVFDVTIDGQTAGQVVIGLFGEDVPRTVDNFCQLSAGHEVGTYEGSTFHRIIKNFMIQGGDFTRGDGTGGKSIYGNKFEDENFSIPHAIGMISMANAGPNTNGSQFFICTAPTPWLNGKHVVFGKVSSGFDVVKSMEAVETGGARGRDSPRKEVKIARSSCRDPDHSYTLDSSNL</sequence>
<comment type="catalytic activity">
    <reaction evidence="1 4">
        <text>[protein]-peptidylproline (omega=180) = [protein]-peptidylproline (omega=0)</text>
        <dbReference type="Rhea" id="RHEA:16237"/>
        <dbReference type="Rhea" id="RHEA-COMP:10747"/>
        <dbReference type="Rhea" id="RHEA-COMP:10748"/>
        <dbReference type="ChEBI" id="CHEBI:83833"/>
        <dbReference type="ChEBI" id="CHEBI:83834"/>
        <dbReference type="EC" id="5.2.1.8"/>
    </reaction>
</comment>
<comment type="function">
    <text evidence="4">PPIases accelerate the folding of proteins. It catalyzes the cis-trans isomerization of proline imidic peptide bonds in oligopeptides.</text>
</comment>
<dbReference type="InterPro" id="IPR029000">
    <property type="entry name" value="Cyclophilin-like_dom_sf"/>
</dbReference>
<dbReference type="Proteomes" id="UP001158576">
    <property type="component" value="Chromosome PAR"/>
</dbReference>
<accession>A0ABN7RVE4</accession>
<evidence type="ECO:0000259" key="7">
    <source>
        <dbReference type="PROSITE" id="PS50072"/>
    </source>
</evidence>
<keyword evidence="6" id="KW-0732">Signal</keyword>
<evidence type="ECO:0000256" key="3">
    <source>
        <dbReference type="ARBA" id="ARBA00023235"/>
    </source>
</evidence>
<feature type="region of interest" description="Disordered" evidence="5">
    <location>
        <begin position="165"/>
        <end position="199"/>
    </location>
</feature>
<feature type="chain" id="PRO_5047007151" description="Peptidyl-prolyl cis-trans isomerase" evidence="6">
    <location>
        <begin position="16"/>
        <end position="199"/>
    </location>
</feature>
<dbReference type="PRINTS" id="PR00153">
    <property type="entry name" value="CSAPPISMRASE"/>
</dbReference>
<dbReference type="EMBL" id="OU015568">
    <property type="protein sequence ID" value="CAG5086412.1"/>
    <property type="molecule type" value="Genomic_DNA"/>
</dbReference>
<dbReference type="Pfam" id="PF00160">
    <property type="entry name" value="Pro_isomerase"/>
    <property type="match status" value="1"/>
</dbReference>
<dbReference type="InterPro" id="IPR002130">
    <property type="entry name" value="Cyclophilin-type_PPIase_dom"/>
</dbReference>
<evidence type="ECO:0000313" key="8">
    <source>
        <dbReference type="EMBL" id="CAG5086412.1"/>
    </source>
</evidence>
<dbReference type="PANTHER" id="PTHR11071">
    <property type="entry name" value="PEPTIDYL-PROLYL CIS-TRANS ISOMERASE"/>
    <property type="match status" value="1"/>
</dbReference>
<dbReference type="InterPro" id="IPR024936">
    <property type="entry name" value="Cyclophilin-type_PPIase"/>
</dbReference>
<dbReference type="PANTHER" id="PTHR11071:SF561">
    <property type="entry name" value="PEPTIDYL-PROLYL CIS-TRANS ISOMERASE D-RELATED"/>
    <property type="match status" value="1"/>
</dbReference>
<evidence type="ECO:0000313" key="9">
    <source>
        <dbReference type="Proteomes" id="UP001158576"/>
    </source>
</evidence>
<organism evidence="8 9">
    <name type="scientific">Oikopleura dioica</name>
    <name type="common">Tunicate</name>
    <dbReference type="NCBI Taxonomy" id="34765"/>
    <lineage>
        <taxon>Eukaryota</taxon>
        <taxon>Metazoa</taxon>
        <taxon>Chordata</taxon>
        <taxon>Tunicata</taxon>
        <taxon>Appendicularia</taxon>
        <taxon>Copelata</taxon>
        <taxon>Oikopleuridae</taxon>
        <taxon>Oikopleura</taxon>
    </lineage>
</organism>
<dbReference type="PROSITE" id="PS50072">
    <property type="entry name" value="CSA_PPIASE_2"/>
    <property type="match status" value="1"/>
</dbReference>